<evidence type="ECO:0000256" key="13">
    <source>
        <dbReference type="PIRNR" id="PIRNR002811"/>
    </source>
</evidence>
<dbReference type="InterPro" id="IPR019475">
    <property type="entry name" value="DNA_primase_DnaB-bd"/>
</dbReference>
<dbReference type="GO" id="GO:0005737">
    <property type="term" value="C:cytoplasm"/>
    <property type="evidence" value="ECO:0007669"/>
    <property type="project" value="TreeGrafter"/>
</dbReference>
<dbReference type="PROSITE" id="PS50880">
    <property type="entry name" value="TOPRIM"/>
    <property type="match status" value="1"/>
</dbReference>
<evidence type="ECO:0000256" key="12">
    <source>
        <dbReference type="HAMAP-Rule" id="MF_00974"/>
    </source>
</evidence>
<dbReference type="PIRSF" id="PIRSF002811">
    <property type="entry name" value="DnaG"/>
    <property type="match status" value="1"/>
</dbReference>
<dbReference type="Gene3D" id="3.40.1360.10">
    <property type="match status" value="1"/>
</dbReference>
<dbReference type="SMART" id="SM00400">
    <property type="entry name" value="ZnF_CHCC"/>
    <property type="match status" value="1"/>
</dbReference>
<evidence type="ECO:0000256" key="1">
    <source>
        <dbReference type="ARBA" id="ARBA00022478"/>
    </source>
</evidence>
<dbReference type="GO" id="GO:0008270">
    <property type="term" value="F:zinc ion binding"/>
    <property type="evidence" value="ECO:0007669"/>
    <property type="project" value="UniProtKB-UniRule"/>
</dbReference>
<dbReference type="InterPro" id="IPR050219">
    <property type="entry name" value="DnaG_primase"/>
</dbReference>
<evidence type="ECO:0000256" key="4">
    <source>
        <dbReference type="ARBA" id="ARBA00022695"/>
    </source>
</evidence>
<comment type="similarity">
    <text evidence="12 13">Belongs to the DnaG primase family.</text>
</comment>
<dbReference type="SUPFAM" id="SSF57783">
    <property type="entry name" value="Zinc beta-ribbon"/>
    <property type="match status" value="1"/>
</dbReference>
<feature type="region of interest" description="Disordered" evidence="15">
    <location>
        <begin position="459"/>
        <end position="488"/>
    </location>
</feature>
<dbReference type="FunFam" id="3.90.580.10:FF:000001">
    <property type="entry name" value="DNA primase"/>
    <property type="match status" value="1"/>
</dbReference>
<evidence type="ECO:0000313" key="18">
    <source>
        <dbReference type="Proteomes" id="UP000249915"/>
    </source>
</evidence>
<protein>
    <recommendedName>
        <fullName evidence="12 13">DNA primase</fullName>
        <ecNumber evidence="12">2.7.7.101</ecNumber>
    </recommendedName>
</protein>
<evidence type="ECO:0000313" key="17">
    <source>
        <dbReference type="EMBL" id="PXY27660.1"/>
    </source>
</evidence>
<dbReference type="RefSeq" id="WP_112281666.1">
    <property type="nucleotide sequence ID" value="NZ_MASW01000002.1"/>
</dbReference>
<evidence type="ECO:0000256" key="14">
    <source>
        <dbReference type="PIRSR" id="PIRSR002811-1"/>
    </source>
</evidence>
<keyword evidence="6 12" id="KW-0479">Metal-binding</keyword>
<keyword evidence="9" id="KW-0460">Magnesium</keyword>
<evidence type="ECO:0000256" key="11">
    <source>
        <dbReference type="ARBA" id="ARBA00023163"/>
    </source>
</evidence>
<dbReference type="Pfam" id="PF08278">
    <property type="entry name" value="DnaG_DnaB_bind"/>
    <property type="match status" value="1"/>
</dbReference>
<dbReference type="GO" id="GO:0006269">
    <property type="term" value="P:DNA replication, synthesis of primer"/>
    <property type="evidence" value="ECO:0007669"/>
    <property type="project" value="UniProtKB-UniRule"/>
</dbReference>
<evidence type="ECO:0000259" key="16">
    <source>
        <dbReference type="PROSITE" id="PS50880"/>
    </source>
</evidence>
<dbReference type="InterPro" id="IPR006171">
    <property type="entry name" value="TOPRIM_dom"/>
</dbReference>
<accession>A0A2V4B074</accession>
<dbReference type="InterPro" id="IPR002694">
    <property type="entry name" value="Znf_CHC2"/>
</dbReference>
<proteinExistence type="inferred from homology"/>
<dbReference type="SMART" id="SM00493">
    <property type="entry name" value="TOPRIM"/>
    <property type="match status" value="1"/>
</dbReference>
<dbReference type="GO" id="GO:0003899">
    <property type="term" value="F:DNA-directed RNA polymerase activity"/>
    <property type="evidence" value="ECO:0007669"/>
    <property type="project" value="UniProtKB-UniRule"/>
</dbReference>
<dbReference type="GO" id="GO:1990077">
    <property type="term" value="C:primosome complex"/>
    <property type="evidence" value="ECO:0007669"/>
    <property type="project" value="UniProtKB-KW"/>
</dbReference>
<organism evidence="17 18">
    <name type="scientific">Prauserella muralis</name>
    <dbReference type="NCBI Taxonomy" id="588067"/>
    <lineage>
        <taxon>Bacteria</taxon>
        <taxon>Bacillati</taxon>
        <taxon>Actinomycetota</taxon>
        <taxon>Actinomycetes</taxon>
        <taxon>Pseudonocardiales</taxon>
        <taxon>Pseudonocardiaceae</taxon>
        <taxon>Prauserella</taxon>
    </lineage>
</organism>
<comment type="cofactor">
    <cofactor evidence="12 13 14">
        <name>Zn(2+)</name>
        <dbReference type="ChEBI" id="CHEBI:29105"/>
    </cofactor>
    <text evidence="12 13 14">Binds 1 zinc ion per monomer.</text>
</comment>
<keyword evidence="1 12" id="KW-0240">DNA-directed RNA polymerase</keyword>
<keyword evidence="4 12" id="KW-0548">Nucleotidyltransferase</keyword>
<keyword evidence="18" id="KW-1185">Reference proteome</keyword>
<dbReference type="SUPFAM" id="SSF56731">
    <property type="entry name" value="DNA primase core"/>
    <property type="match status" value="1"/>
</dbReference>
<evidence type="ECO:0000256" key="9">
    <source>
        <dbReference type="ARBA" id="ARBA00022842"/>
    </source>
</evidence>
<dbReference type="Pfam" id="PF08275">
    <property type="entry name" value="DNAG_N"/>
    <property type="match status" value="1"/>
</dbReference>
<keyword evidence="3 12" id="KW-0808">Transferase</keyword>
<comment type="subunit">
    <text evidence="12">Monomer. Interacts with DnaB.</text>
</comment>
<comment type="catalytic activity">
    <reaction evidence="12">
        <text>ssDNA + n NTP = ssDNA/pppN(pN)n-1 hybrid + (n-1) diphosphate.</text>
        <dbReference type="EC" id="2.7.7.101"/>
    </reaction>
</comment>
<keyword evidence="8 12" id="KW-0862">Zinc</keyword>
<comment type="domain">
    <text evidence="12">Contains an N-terminal zinc-binding domain, a central core domain that contains the primase activity, and a C-terminal DnaB-binding domain.</text>
</comment>
<dbReference type="InterPro" id="IPR037068">
    <property type="entry name" value="DNA_primase_core_N_sf"/>
</dbReference>
<keyword evidence="2 12" id="KW-0639">Primosome</keyword>
<sequence length="645" mass="70224">MAETGGRRWPRVGFVAGRIRESDIAQVRERNRIDDVVGEYVALRRAGGGALKGLCPFHEEKTPSLNVRPTHGTFHCFGCGEGGDVIKFVMQIEHLPFVEAVERLADRIGLHLTYEGGGGSVRRDRGTRMRLVEVHKAAQAFYAEQLATPEAKAAREFLTARGFDQAAAARFGCGFAPGGWDKLTKHLLNNGFELAELYKSQISKEGRQGPIDRFHRRLVWPIKDRGGDIVGFGARRLFDDDPIQAKYLNTSESPIYKKSQVLFGLDLAKREIARRHQVVVVEGYTDVMAMHEAGVPTAVASSGTAFGEDHMRVLRQLMMDDDAFRGEVIFTFDGDAAGQKAALKAFEGDQTFAGQTYIAVAPDGMDPCELRLAKGDAAVRDLVARRIPLFEFAIRSLLADYDLDSVDGQVAALQRTVPLVAQIKDRAKRDGYATKLAWWVGWQDEAMVVRRVRESAGAPVKAAARRAPSRNGSAAAGETDVERPDPRHPGLRAQREVLKAALQEPSLAGPEYDALPEDAFTHPAYVAVHRAVLAAGGASSGLTGPALIDAATEHAPQGTIASLLSELAVEPLQAKGEVDVRYVGGMLAAVQENLVGRQIGELKSKLQRLSPVEAADEYRALFGDLVALEQYRKALREQAIGGMDG</sequence>
<dbReference type="InterPro" id="IPR006295">
    <property type="entry name" value="DNA_primase_DnaG"/>
</dbReference>
<evidence type="ECO:0000256" key="7">
    <source>
        <dbReference type="ARBA" id="ARBA00022771"/>
    </source>
</evidence>
<feature type="zinc finger region" description="CHC2-type" evidence="12 14">
    <location>
        <begin position="55"/>
        <end position="79"/>
    </location>
</feature>
<dbReference type="InterPro" id="IPR034151">
    <property type="entry name" value="TOPRIM_DnaG_bac"/>
</dbReference>
<dbReference type="GO" id="GO:0000428">
    <property type="term" value="C:DNA-directed RNA polymerase complex"/>
    <property type="evidence" value="ECO:0007669"/>
    <property type="project" value="UniProtKB-KW"/>
</dbReference>
<name>A0A2V4B074_9PSEU</name>
<evidence type="ECO:0000256" key="8">
    <source>
        <dbReference type="ARBA" id="ARBA00022833"/>
    </source>
</evidence>
<dbReference type="InterPro" id="IPR030846">
    <property type="entry name" value="DnaG_bac"/>
</dbReference>
<dbReference type="SMART" id="SM00766">
    <property type="entry name" value="DnaG_DnaB_bind"/>
    <property type="match status" value="1"/>
</dbReference>
<dbReference type="EC" id="2.7.7.101" evidence="12"/>
<dbReference type="HAMAP" id="MF_00974">
    <property type="entry name" value="DNA_primase_DnaG"/>
    <property type="match status" value="1"/>
</dbReference>
<dbReference type="Gene3D" id="3.90.580.10">
    <property type="entry name" value="Zinc finger, CHC2-type domain"/>
    <property type="match status" value="1"/>
</dbReference>
<evidence type="ECO:0000256" key="3">
    <source>
        <dbReference type="ARBA" id="ARBA00022679"/>
    </source>
</evidence>
<dbReference type="EMBL" id="MASW01000002">
    <property type="protein sequence ID" value="PXY27660.1"/>
    <property type="molecule type" value="Genomic_DNA"/>
</dbReference>
<dbReference type="InterPro" id="IPR013264">
    <property type="entry name" value="DNAG_N"/>
</dbReference>
<dbReference type="InterPro" id="IPR036977">
    <property type="entry name" value="DNA_primase_Znf_CHC2"/>
</dbReference>
<gene>
    <name evidence="12" type="primary">dnaG</name>
    <name evidence="17" type="ORF">BAY60_14760</name>
</gene>
<dbReference type="InterPro" id="IPR013173">
    <property type="entry name" value="DNA_primase_DnaG_DnaB-bd_dom"/>
</dbReference>
<dbReference type="OrthoDB" id="9803773at2"/>
<dbReference type="Gene3D" id="3.90.980.10">
    <property type="entry name" value="DNA primase, catalytic core, N-terminal domain"/>
    <property type="match status" value="1"/>
</dbReference>
<dbReference type="PANTHER" id="PTHR30313:SF2">
    <property type="entry name" value="DNA PRIMASE"/>
    <property type="match status" value="1"/>
</dbReference>
<keyword evidence="11 12" id="KW-0804">Transcription</keyword>
<comment type="function">
    <text evidence="12 13">RNA polymerase that catalyzes the synthesis of short RNA molecules used as primers for DNA polymerase during DNA replication.</text>
</comment>
<dbReference type="Pfam" id="PF10410">
    <property type="entry name" value="DnaB_bind"/>
    <property type="match status" value="1"/>
</dbReference>
<reference evidence="17 18" key="1">
    <citation type="submission" date="2016-07" db="EMBL/GenBank/DDBJ databases">
        <title>Draft genome sequence of Prauserella muralis DSM 45305, isolated from a mould-covered wall in an indoor environment.</title>
        <authorList>
            <person name="Ruckert C."/>
            <person name="Albersmeier A."/>
            <person name="Jiang C.-L."/>
            <person name="Jiang Y."/>
            <person name="Kalinowski J."/>
            <person name="Schneider O."/>
            <person name="Winkler A."/>
            <person name="Zotchev S.B."/>
        </authorList>
    </citation>
    <scope>NUCLEOTIDE SEQUENCE [LARGE SCALE GENOMIC DNA]</scope>
    <source>
        <strain evidence="17 18">DSM 45305</strain>
    </source>
</reference>
<keyword evidence="5 12" id="KW-0235">DNA replication</keyword>
<evidence type="ECO:0000256" key="5">
    <source>
        <dbReference type="ARBA" id="ARBA00022705"/>
    </source>
</evidence>
<dbReference type="PANTHER" id="PTHR30313">
    <property type="entry name" value="DNA PRIMASE"/>
    <property type="match status" value="1"/>
</dbReference>
<comment type="caution">
    <text evidence="17">The sequence shown here is derived from an EMBL/GenBank/DDBJ whole genome shotgun (WGS) entry which is preliminary data.</text>
</comment>
<dbReference type="Pfam" id="PF01807">
    <property type="entry name" value="Zn_ribbon_DnaG"/>
    <property type="match status" value="1"/>
</dbReference>
<dbReference type="NCBIfam" id="TIGR01391">
    <property type="entry name" value="dnaG"/>
    <property type="match status" value="1"/>
</dbReference>
<dbReference type="GO" id="GO:0003677">
    <property type="term" value="F:DNA binding"/>
    <property type="evidence" value="ECO:0007669"/>
    <property type="project" value="UniProtKB-KW"/>
</dbReference>
<keyword evidence="10 12" id="KW-0238">DNA-binding</keyword>
<dbReference type="Pfam" id="PF13662">
    <property type="entry name" value="Toprim_4"/>
    <property type="match status" value="1"/>
</dbReference>
<dbReference type="AlphaFoldDB" id="A0A2V4B074"/>
<feature type="domain" description="Toprim" evidence="16">
    <location>
        <begin position="276"/>
        <end position="362"/>
    </location>
</feature>
<keyword evidence="7 12" id="KW-0863">Zinc-finger</keyword>
<dbReference type="Proteomes" id="UP000249915">
    <property type="component" value="Unassembled WGS sequence"/>
</dbReference>
<evidence type="ECO:0000256" key="6">
    <source>
        <dbReference type="ARBA" id="ARBA00022723"/>
    </source>
</evidence>
<evidence type="ECO:0000256" key="10">
    <source>
        <dbReference type="ARBA" id="ARBA00023125"/>
    </source>
</evidence>
<evidence type="ECO:0000256" key="15">
    <source>
        <dbReference type="SAM" id="MobiDB-lite"/>
    </source>
</evidence>
<dbReference type="CDD" id="cd03364">
    <property type="entry name" value="TOPRIM_DnaG_primases"/>
    <property type="match status" value="1"/>
</dbReference>
<evidence type="ECO:0000256" key="2">
    <source>
        <dbReference type="ARBA" id="ARBA00022515"/>
    </source>
</evidence>